<reference evidence="2 3" key="1">
    <citation type="submission" date="2023-02" db="EMBL/GenBank/DDBJ databases">
        <title>LHISI_Scaffold_Assembly.</title>
        <authorList>
            <person name="Stuart O.P."/>
            <person name="Cleave R."/>
            <person name="Magrath M.J.L."/>
            <person name="Mikheyev A.S."/>
        </authorList>
    </citation>
    <scope>NUCLEOTIDE SEQUENCE [LARGE SCALE GENOMIC DNA]</scope>
    <source>
        <strain evidence="2">Daus_M_001</strain>
        <tissue evidence="2">Leg muscle</tissue>
    </source>
</reference>
<feature type="compositionally biased region" description="Basic and acidic residues" evidence="1">
    <location>
        <begin position="292"/>
        <end position="301"/>
    </location>
</feature>
<dbReference type="InterPro" id="IPR050951">
    <property type="entry name" value="Retrovirus_Pol_polyprotein"/>
</dbReference>
<evidence type="ECO:0000313" key="3">
    <source>
        <dbReference type="Proteomes" id="UP001159363"/>
    </source>
</evidence>
<comment type="caution">
    <text evidence="2">The sequence shown here is derived from an EMBL/GenBank/DDBJ whole genome shotgun (WGS) entry which is preliminary data.</text>
</comment>
<evidence type="ECO:0000313" key="2">
    <source>
        <dbReference type="EMBL" id="KAJ8890488.1"/>
    </source>
</evidence>
<dbReference type="Proteomes" id="UP001159363">
    <property type="component" value="Chromosome 3"/>
</dbReference>
<evidence type="ECO:0000256" key="1">
    <source>
        <dbReference type="SAM" id="MobiDB-lite"/>
    </source>
</evidence>
<feature type="compositionally biased region" description="Basic and acidic residues" evidence="1">
    <location>
        <begin position="274"/>
        <end position="283"/>
    </location>
</feature>
<gene>
    <name evidence="2" type="ORF">PR048_009997</name>
</gene>
<name>A0ABQ9I1H8_9NEOP</name>
<keyword evidence="3" id="KW-1185">Reference proteome</keyword>
<proteinExistence type="predicted"/>
<dbReference type="PANTHER" id="PTHR37984">
    <property type="entry name" value="PROTEIN CBG26694"/>
    <property type="match status" value="1"/>
</dbReference>
<dbReference type="PANTHER" id="PTHR37984:SF8">
    <property type="entry name" value="CCHC-TYPE DOMAIN-CONTAINING PROTEIN"/>
    <property type="match status" value="1"/>
</dbReference>
<feature type="region of interest" description="Disordered" evidence="1">
    <location>
        <begin position="274"/>
        <end position="301"/>
    </location>
</feature>
<sequence>MYVKQCKFCEKYPPRNKKHVYHSRDIPTLPYEHVSADILTFGGKNFLIITAAYSKWVDIVPLQGKNVEMHGDPQILVSDNIPFNSRDLSILQRIDLNFSSAAQDMRRAMTWQKTVCTLPNSFYAKVGKQILAIGRLCKNIITLPSSDWSFFISTINSRLVRTVYHCRWTNSNQGYRRVFMNEKKTRHWHNRTSNRKYIAFKSGQNIVERTSHDKFWKPGVILGKHKTPRSYLVHKYRGNIIRRTSKDLRTSYNHHAPVKNYSDLGTISGDINMRVEGDRDSSEKTTSTMQDAVERDTEILN</sequence>
<organism evidence="2 3">
    <name type="scientific">Dryococelus australis</name>
    <dbReference type="NCBI Taxonomy" id="614101"/>
    <lineage>
        <taxon>Eukaryota</taxon>
        <taxon>Metazoa</taxon>
        <taxon>Ecdysozoa</taxon>
        <taxon>Arthropoda</taxon>
        <taxon>Hexapoda</taxon>
        <taxon>Insecta</taxon>
        <taxon>Pterygota</taxon>
        <taxon>Neoptera</taxon>
        <taxon>Polyneoptera</taxon>
        <taxon>Phasmatodea</taxon>
        <taxon>Verophasmatodea</taxon>
        <taxon>Anareolatae</taxon>
        <taxon>Phasmatidae</taxon>
        <taxon>Eurycanthinae</taxon>
        <taxon>Dryococelus</taxon>
    </lineage>
</organism>
<protein>
    <submittedName>
        <fullName evidence="2">Uncharacterized protein</fullName>
    </submittedName>
</protein>
<dbReference type="EMBL" id="JARBHB010000003">
    <property type="protein sequence ID" value="KAJ8890488.1"/>
    <property type="molecule type" value="Genomic_DNA"/>
</dbReference>
<accession>A0ABQ9I1H8</accession>